<dbReference type="SUPFAM" id="SSF56281">
    <property type="entry name" value="Metallo-hydrolase/oxidoreductase"/>
    <property type="match status" value="1"/>
</dbReference>
<reference evidence="2 3" key="1">
    <citation type="submission" date="2023-07" db="EMBL/GenBank/DDBJ databases">
        <title>Genomic Encyclopedia of Type Strains, Phase IV (KMG-IV): sequencing the most valuable type-strain genomes for metagenomic binning, comparative biology and taxonomic classification.</title>
        <authorList>
            <person name="Goeker M."/>
        </authorList>
    </citation>
    <scope>NUCLEOTIDE SEQUENCE [LARGE SCALE GENOMIC DNA]</scope>
    <source>
        <strain evidence="2 3">DSM 23948</strain>
    </source>
</reference>
<dbReference type="Gene3D" id="3.60.15.10">
    <property type="entry name" value="Ribonuclease Z/Hydroxyacylglutathione hydrolase-like"/>
    <property type="match status" value="1"/>
</dbReference>
<evidence type="ECO:0000313" key="3">
    <source>
        <dbReference type="Proteomes" id="UP001231362"/>
    </source>
</evidence>
<dbReference type="Pfam" id="PF00753">
    <property type="entry name" value="Lactamase_B"/>
    <property type="match status" value="1"/>
</dbReference>
<sequence length="284" mass="33014">MLFKKNFEQGKVNGVDFGNGTVSFRAVKLNVYCFFLDGVLIDTAAQSLEKEFKPFFEGLDIEQVVITHFHEDHTGCAEFLQSQRQLPIFMNDLMIDYCSRKADYPLYRKLFWGKRRPFQATPIETTFQSRNATWDVINTPGHAKDHLAFLNRETGQLFSGDLYCQEKTKVVLREESVPTIIESLKRVLTYEFDDVFCCHAGYLKEGRLALQRKLDYLLELQGRIIELHEKGMAENEIKATLFSKKYPIVFFSSGEWDSIHIINSVLEGKRTRGMFQQRNRPIPK</sequence>
<accession>A0ABT9V5U1</accession>
<dbReference type="SMART" id="SM00849">
    <property type="entry name" value="Lactamase_B"/>
    <property type="match status" value="1"/>
</dbReference>
<proteinExistence type="predicted"/>
<keyword evidence="3" id="KW-1185">Reference proteome</keyword>
<comment type="caution">
    <text evidence="2">The sequence shown here is derived from an EMBL/GenBank/DDBJ whole genome shotgun (WGS) entry which is preliminary data.</text>
</comment>
<evidence type="ECO:0000313" key="2">
    <source>
        <dbReference type="EMBL" id="MDQ0156322.1"/>
    </source>
</evidence>
<dbReference type="EMBL" id="JAUSTU010000011">
    <property type="protein sequence ID" value="MDQ0156322.1"/>
    <property type="molecule type" value="Genomic_DNA"/>
</dbReference>
<name>A0ABT9V5U1_9BACL</name>
<dbReference type="InterPro" id="IPR050662">
    <property type="entry name" value="Sec-metab_biosynth-thioest"/>
</dbReference>
<dbReference type="Proteomes" id="UP001231362">
    <property type="component" value="Unassembled WGS sequence"/>
</dbReference>
<dbReference type="PANTHER" id="PTHR23131:SF4">
    <property type="entry name" value="METALLO-BETA-LACTAMASE SUPERFAMILY POTEIN"/>
    <property type="match status" value="1"/>
</dbReference>
<feature type="domain" description="Metallo-beta-lactamase" evidence="1">
    <location>
        <begin position="30"/>
        <end position="199"/>
    </location>
</feature>
<protein>
    <submittedName>
        <fullName evidence="2">Glyoxylase-like metal-dependent hydrolase (Beta-lactamase superfamily II)</fullName>
    </submittedName>
</protein>
<organism evidence="2 3">
    <name type="scientific">Anoxybacillus andreesenii</name>
    <dbReference type="NCBI Taxonomy" id="1325932"/>
    <lineage>
        <taxon>Bacteria</taxon>
        <taxon>Bacillati</taxon>
        <taxon>Bacillota</taxon>
        <taxon>Bacilli</taxon>
        <taxon>Bacillales</taxon>
        <taxon>Anoxybacillaceae</taxon>
        <taxon>Anoxybacillus</taxon>
    </lineage>
</organism>
<dbReference type="PANTHER" id="PTHR23131">
    <property type="entry name" value="ENDORIBONUCLEASE LACTB2"/>
    <property type="match status" value="1"/>
</dbReference>
<dbReference type="InterPro" id="IPR001279">
    <property type="entry name" value="Metallo-B-lactamas"/>
</dbReference>
<dbReference type="InterPro" id="IPR036866">
    <property type="entry name" value="RibonucZ/Hydroxyglut_hydro"/>
</dbReference>
<dbReference type="RefSeq" id="WP_307150836.1">
    <property type="nucleotide sequence ID" value="NZ_JAUSTU010000011.1"/>
</dbReference>
<gene>
    <name evidence="2" type="ORF">J2S07_002641</name>
</gene>
<evidence type="ECO:0000259" key="1">
    <source>
        <dbReference type="SMART" id="SM00849"/>
    </source>
</evidence>